<dbReference type="EMBL" id="LAZR01002482">
    <property type="protein sequence ID" value="KKN29514.1"/>
    <property type="molecule type" value="Genomic_DNA"/>
</dbReference>
<sequence>MVTFARVRRDALPEDLPLNTSCKHYNECGCEVASCCFDCPLPVCKYEFTNGMQSVRGILQSLRIVHFLDEGRSVDWVIQVMGVSRRTVYRAQKSQNSVIASLTR</sequence>
<protein>
    <recommendedName>
        <fullName evidence="2">Resolvase HTH domain-containing protein</fullName>
    </recommendedName>
</protein>
<gene>
    <name evidence="1" type="ORF">LCGC14_0843260</name>
</gene>
<evidence type="ECO:0008006" key="2">
    <source>
        <dbReference type="Google" id="ProtNLM"/>
    </source>
</evidence>
<organism evidence="1">
    <name type="scientific">marine sediment metagenome</name>
    <dbReference type="NCBI Taxonomy" id="412755"/>
    <lineage>
        <taxon>unclassified sequences</taxon>
        <taxon>metagenomes</taxon>
        <taxon>ecological metagenomes</taxon>
    </lineage>
</organism>
<comment type="caution">
    <text evidence="1">The sequence shown here is derived from an EMBL/GenBank/DDBJ whole genome shotgun (WGS) entry which is preliminary data.</text>
</comment>
<accession>A0A0F9PH80</accession>
<evidence type="ECO:0000313" key="1">
    <source>
        <dbReference type="EMBL" id="KKN29514.1"/>
    </source>
</evidence>
<proteinExistence type="predicted"/>
<name>A0A0F9PH80_9ZZZZ</name>
<reference evidence="1" key="1">
    <citation type="journal article" date="2015" name="Nature">
        <title>Complex archaea that bridge the gap between prokaryotes and eukaryotes.</title>
        <authorList>
            <person name="Spang A."/>
            <person name="Saw J.H."/>
            <person name="Jorgensen S.L."/>
            <person name="Zaremba-Niedzwiedzka K."/>
            <person name="Martijn J."/>
            <person name="Lind A.E."/>
            <person name="van Eijk R."/>
            <person name="Schleper C."/>
            <person name="Guy L."/>
            <person name="Ettema T.J."/>
        </authorList>
    </citation>
    <scope>NUCLEOTIDE SEQUENCE</scope>
</reference>
<dbReference type="AlphaFoldDB" id="A0A0F9PH80"/>